<proteinExistence type="predicted"/>
<keyword evidence="2" id="KW-1185">Reference proteome</keyword>
<comment type="caution">
    <text evidence="1">The sequence shown here is derived from an EMBL/GenBank/DDBJ whole genome shotgun (WGS) entry which is preliminary data.</text>
</comment>
<accession>A0A420DR97</accession>
<dbReference type="STRING" id="1443111.Z949_3424"/>
<dbReference type="EMBL" id="RAQK01000001">
    <property type="protein sequence ID" value="RKE96834.1"/>
    <property type="molecule type" value="Genomic_DNA"/>
</dbReference>
<evidence type="ECO:0000313" key="2">
    <source>
        <dbReference type="Proteomes" id="UP000284407"/>
    </source>
</evidence>
<organism evidence="1 2">
    <name type="scientific">Sulfitobacter guttiformis</name>
    <dbReference type="NCBI Taxonomy" id="74349"/>
    <lineage>
        <taxon>Bacteria</taxon>
        <taxon>Pseudomonadati</taxon>
        <taxon>Pseudomonadota</taxon>
        <taxon>Alphaproteobacteria</taxon>
        <taxon>Rhodobacterales</taxon>
        <taxon>Roseobacteraceae</taxon>
        <taxon>Sulfitobacter</taxon>
    </lineage>
</organism>
<evidence type="ECO:0000313" key="1">
    <source>
        <dbReference type="EMBL" id="RKE96834.1"/>
    </source>
</evidence>
<reference evidence="1 2" key="1">
    <citation type="submission" date="2018-09" db="EMBL/GenBank/DDBJ databases">
        <title>Genomic Encyclopedia of Archaeal and Bacterial Type Strains, Phase II (KMG-II): from individual species to whole genera.</title>
        <authorList>
            <person name="Goeker M."/>
        </authorList>
    </citation>
    <scope>NUCLEOTIDE SEQUENCE [LARGE SCALE GENOMIC DNA]</scope>
    <source>
        <strain evidence="1 2">DSM 11458</strain>
    </source>
</reference>
<dbReference type="Proteomes" id="UP000284407">
    <property type="component" value="Unassembled WGS sequence"/>
</dbReference>
<gene>
    <name evidence="1" type="ORF">C8N30_1407</name>
</gene>
<sequence length="50" mass="5535">MLVFVNIYAAIFYAANGFFTARQNCPERDILLMAVISPLNQLAALTTDIV</sequence>
<protein>
    <submittedName>
        <fullName evidence="1">Uncharacterized protein</fullName>
    </submittedName>
</protein>
<name>A0A420DR97_9RHOB</name>
<dbReference type="AlphaFoldDB" id="A0A420DR97"/>